<sequence length="44" mass="5086">EAKYHVYTSYQNSERLEYFSFLSSIHRDGCSKKKISNAVIISGK</sequence>
<accession>A0A9N9K078</accession>
<keyword evidence="2" id="KW-1185">Reference proteome</keyword>
<gene>
    <name evidence="1" type="ORF">DERYTH_LOCUS24139</name>
</gene>
<reference evidence="1" key="1">
    <citation type="submission" date="2021-06" db="EMBL/GenBank/DDBJ databases">
        <authorList>
            <person name="Kallberg Y."/>
            <person name="Tangrot J."/>
            <person name="Rosling A."/>
        </authorList>
    </citation>
    <scope>NUCLEOTIDE SEQUENCE</scope>
    <source>
        <strain evidence="1">MA453B</strain>
    </source>
</reference>
<dbReference type="EMBL" id="CAJVPY010039180">
    <property type="protein sequence ID" value="CAG8804623.1"/>
    <property type="molecule type" value="Genomic_DNA"/>
</dbReference>
<protein>
    <submittedName>
        <fullName evidence="1">26133_t:CDS:1</fullName>
    </submittedName>
</protein>
<name>A0A9N9K078_9GLOM</name>
<feature type="non-terminal residue" evidence="1">
    <location>
        <position position="1"/>
    </location>
</feature>
<evidence type="ECO:0000313" key="2">
    <source>
        <dbReference type="Proteomes" id="UP000789405"/>
    </source>
</evidence>
<comment type="caution">
    <text evidence="1">The sequence shown here is derived from an EMBL/GenBank/DDBJ whole genome shotgun (WGS) entry which is preliminary data.</text>
</comment>
<organism evidence="1 2">
    <name type="scientific">Dentiscutata erythropus</name>
    <dbReference type="NCBI Taxonomy" id="1348616"/>
    <lineage>
        <taxon>Eukaryota</taxon>
        <taxon>Fungi</taxon>
        <taxon>Fungi incertae sedis</taxon>
        <taxon>Mucoromycota</taxon>
        <taxon>Glomeromycotina</taxon>
        <taxon>Glomeromycetes</taxon>
        <taxon>Diversisporales</taxon>
        <taxon>Gigasporaceae</taxon>
        <taxon>Dentiscutata</taxon>
    </lineage>
</organism>
<dbReference type="Proteomes" id="UP000789405">
    <property type="component" value="Unassembled WGS sequence"/>
</dbReference>
<feature type="non-terminal residue" evidence="1">
    <location>
        <position position="44"/>
    </location>
</feature>
<dbReference type="AlphaFoldDB" id="A0A9N9K078"/>
<evidence type="ECO:0000313" key="1">
    <source>
        <dbReference type="EMBL" id="CAG8804623.1"/>
    </source>
</evidence>
<proteinExistence type="predicted"/>